<sequence>MIDESCWLKNYKSGFIAEESEQEICIEPWMLNFEEFEQKVTDNDPEIKIEEWMYNDSFWLISTDSYITQNEEQDEEIKLEEWMYDLNYWKEVYYVHKMEEDK</sequence>
<name>X1MI61_9ZZZZ</name>
<protein>
    <submittedName>
        <fullName evidence="1">Uncharacterized protein</fullName>
    </submittedName>
</protein>
<evidence type="ECO:0000313" key="1">
    <source>
        <dbReference type="EMBL" id="GAI14405.1"/>
    </source>
</evidence>
<dbReference type="AlphaFoldDB" id="X1MI61"/>
<organism evidence="1">
    <name type="scientific">marine sediment metagenome</name>
    <dbReference type="NCBI Taxonomy" id="412755"/>
    <lineage>
        <taxon>unclassified sequences</taxon>
        <taxon>metagenomes</taxon>
        <taxon>ecological metagenomes</taxon>
    </lineage>
</organism>
<accession>X1MI61</accession>
<comment type="caution">
    <text evidence="1">The sequence shown here is derived from an EMBL/GenBank/DDBJ whole genome shotgun (WGS) entry which is preliminary data.</text>
</comment>
<proteinExistence type="predicted"/>
<gene>
    <name evidence="1" type="ORF">S06H3_16039</name>
</gene>
<dbReference type="EMBL" id="BARV01007917">
    <property type="protein sequence ID" value="GAI14405.1"/>
    <property type="molecule type" value="Genomic_DNA"/>
</dbReference>
<reference evidence="1" key="1">
    <citation type="journal article" date="2014" name="Front. Microbiol.">
        <title>High frequency of phylogenetically diverse reductive dehalogenase-homologous genes in deep subseafloor sedimentary metagenomes.</title>
        <authorList>
            <person name="Kawai M."/>
            <person name="Futagami T."/>
            <person name="Toyoda A."/>
            <person name="Takaki Y."/>
            <person name="Nishi S."/>
            <person name="Hori S."/>
            <person name="Arai W."/>
            <person name="Tsubouchi T."/>
            <person name="Morono Y."/>
            <person name="Uchiyama I."/>
            <person name="Ito T."/>
            <person name="Fujiyama A."/>
            <person name="Inagaki F."/>
            <person name="Takami H."/>
        </authorList>
    </citation>
    <scope>NUCLEOTIDE SEQUENCE</scope>
    <source>
        <strain evidence="1">Expedition CK06-06</strain>
    </source>
</reference>